<evidence type="ECO:0000313" key="8">
    <source>
        <dbReference type="EMBL" id="KAB8071503.1"/>
    </source>
</evidence>
<proteinExistence type="inferred from homology"/>
<evidence type="ECO:0000256" key="4">
    <source>
        <dbReference type="ARBA" id="ARBA00023163"/>
    </source>
</evidence>
<dbReference type="Gene3D" id="1.20.5.1500">
    <property type="match status" value="1"/>
</dbReference>
<gene>
    <name evidence="8" type="ORF">BDV29DRAFT_179164</name>
</gene>
<dbReference type="AlphaFoldDB" id="A0A5N5WSK6"/>
<organism evidence="8 9">
    <name type="scientific">Aspergillus leporis</name>
    <dbReference type="NCBI Taxonomy" id="41062"/>
    <lineage>
        <taxon>Eukaryota</taxon>
        <taxon>Fungi</taxon>
        <taxon>Dikarya</taxon>
        <taxon>Ascomycota</taxon>
        <taxon>Pezizomycotina</taxon>
        <taxon>Eurotiomycetes</taxon>
        <taxon>Eurotiomycetidae</taxon>
        <taxon>Eurotiales</taxon>
        <taxon>Aspergillaceae</taxon>
        <taxon>Aspergillus</taxon>
        <taxon>Aspergillus subgen. Circumdati</taxon>
    </lineage>
</organism>
<dbReference type="PANTHER" id="PTHR21964">
    <property type="entry name" value="BREAST CANCER METASTASIS-SUPPRESSOR 1"/>
    <property type="match status" value="1"/>
</dbReference>
<feature type="region of interest" description="Disordered" evidence="7">
    <location>
        <begin position="521"/>
        <end position="693"/>
    </location>
</feature>
<keyword evidence="4" id="KW-0804">Transcription</keyword>
<dbReference type="SMART" id="SM01401">
    <property type="entry name" value="Sds3"/>
    <property type="match status" value="1"/>
</dbReference>
<evidence type="ECO:0000313" key="9">
    <source>
        <dbReference type="Proteomes" id="UP000326565"/>
    </source>
</evidence>
<dbReference type="FunFam" id="1.20.5.1500:FF:000002">
    <property type="entry name" value="breast cancer metastasis-suppressor 1-like protein-A"/>
    <property type="match status" value="1"/>
</dbReference>
<sequence length="693" mass="76538">MEVAESRETTSVGPPAGAESTITNGEHHLFIDDSLIDDDGRSSSLSEIDDVSENMAFDLESPKPEKTITENDSEAETERIEDSPNNIRLRRDIVVSAGPSPSKLAQSTAYDEVEDEEHVPDNSPSKPSSKINQVPKASEETPGLDDSALSEGFGKKRKRHGSADELDMELDEGDEPPQKRRGSLRSELSDPPADDILLTPEPIEDPPKPNEEDTPADDIPESDLPAVPAKGRKGKKGKRKGRRPRDADDDADMATEIGAEGGGDDTLGDEEPAERGEDADDGEAAAKLEEESAKRMSAMESLVVLEREFAALRDKIYDERVSKFNRELEMLNGPNPTHPELLRQLECIQRYRDAKIKYEHTLYQYRIKALLNKSLAERAQAHSTYFQRTRDIREKHSSAISKQFYAIQHDRFKTDEVSPQHYIPFPTRRSQQIANQTAYNQEVSILAGVAKYVGFPAAPSLSAARPAELEEDMEKMGISVDTRPPLSHHHSTLQRGAMSSMSSSAFRAAEEAFLEQTPWANPQHPIHHQQQQMPQRPQSRVYENPRAPSYTTPAAQKRVVDIHAPNGSASTIAENSSANNTPYDHEQPAQGLGPYGNPEYDADRRSGLRSLSSSPLDVRKPHPSSYHTLDNRSPPHRNAGYSPPSARLGLFQSVASKRDSSPPPLSSKPVNPIHHHSSTGVLGNANSNQMTAR</sequence>
<evidence type="ECO:0000256" key="3">
    <source>
        <dbReference type="ARBA" id="ARBA00023015"/>
    </source>
</evidence>
<comment type="subcellular location">
    <subcellularLocation>
        <location evidence="1">Nucleus</location>
    </subcellularLocation>
</comment>
<feature type="compositionally biased region" description="Low complexity" evidence="7">
    <location>
        <begin position="522"/>
        <end position="538"/>
    </location>
</feature>
<keyword evidence="3" id="KW-0805">Transcription regulation</keyword>
<dbReference type="EMBL" id="ML732271">
    <property type="protein sequence ID" value="KAB8071503.1"/>
    <property type="molecule type" value="Genomic_DNA"/>
</dbReference>
<keyword evidence="2" id="KW-0678">Repressor</keyword>
<feature type="compositionally biased region" description="Acidic residues" evidence="7">
    <location>
        <begin position="262"/>
        <end position="283"/>
    </location>
</feature>
<accession>A0A5N5WSK6</accession>
<feature type="compositionally biased region" description="Basic residues" evidence="7">
    <location>
        <begin position="230"/>
        <end position="243"/>
    </location>
</feature>
<evidence type="ECO:0000256" key="7">
    <source>
        <dbReference type="SAM" id="MobiDB-lite"/>
    </source>
</evidence>
<reference evidence="8 9" key="1">
    <citation type="submission" date="2019-04" db="EMBL/GenBank/DDBJ databases">
        <title>Friends and foes A comparative genomics study of 23 Aspergillus species from section Flavi.</title>
        <authorList>
            <consortium name="DOE Joint Genome Institute"/>
            <person name="Kjaerbolling I."/>
            <person name="Vesth T."/>
            <person name="Frisvad J.C."/>
            <person name="Nybo J.L."/>
            <person name="Theobald S."/>
            <person name="Kildgaard S."/>
            <person name="Isbrandt T."/>
            <person name="Kuo A."/>
            <person name="Sato A."/>
            <person name="Lyhne E.K."/>
            <person name="Kogle M.E."/>
            <person name="Wiebenga A."/>
            <person name="Kun R.S."/>
            <person name="Lubbers R.J."/>
            <person name="Makela M.R."/>
            <person name="Barry K."/>
            <person name="Chovatia M."/>
            <person name="Clum A."/>
            <person name="Daum C."/>
            <person name="Haridas S."/>
            <person name="He G."/>
            <person name="LaButti K."/>
            <person name="Lipzen A."/>
            <person name="Mondo S."/>
            <person name="Riley R."/>
            <person name="Salamov A."/>
            <person name="Simmons B.A."/>
            <person name="Magnuson J.K."/>
            <person name="Henrissat B."/>
            <person name="Mortensen U.H."/>
            <person name="Larsen T.O."/>
            <person name="Devries R.P."/>
            <person name="Grigoriev I.V."/>
            <person name="Machida M."/>
            <person name="Baker S.E."/>
            <person name="Andersen M.R."/>
        </authorList>
    </citation>
    <scope>NUCLEOTIDE SEQUENCE [LARGE SCALE GENOMIC DNA]</scope>
    <source>
        <strain evidence="8 9">CBS 151.66</strain>
    </source>
</reference>
<feature type="compositionally biased region" description="Polar residues" evidence="7">
    <location>
        <begin position="678"/>
        <end position="693"/>
    </location>
</feature>
<dbReference type="OrthoDB" id="20886at2759"/>
<evidence type="ECO:0000256" key="5">
    <source>
        <dbReference type="ARBA" id="ARBA00023242"/>
    </source>
</evidence>
<dbReference type="GO" id="GO:0010468">
    <property type="term" value="P:regulation of gene expression"/>
    <property type="evidence" value="ECO:0007669"/>
    <property type="project" value="UniProtKB-ARBA"/>
</dbReference>
<dbReference type="InterPro" id="IPR013907">
    <property type="entry name" value="Sds3"/>
</dbReference>
<evidence type="ECO:0000256" key="6">
    <source>
        <dbReference type="ARBA" id="ARBA00038256"/>
    </source>
</evidence>
<name>A0A5N5WSK6_9EURO</name>
<keyword evidence="5" id="KW-0539">Nucleus</keyword>
<feature type="compositionally biased region" description="Polar residues" evidence="7">
    <location>
        <begin position="567"/>
        <end position="582"/>
    </location>
</feature>
<keyword evidence="9" id="KW-1185">Reference proteome</keyword>
<comment type="similarity">
    <text evidence="6">Belongs to the BRMS1 family.</text>
</comment>
<feature type="compositionally biased region" description="Acidic residues" evidence="7">
    <location>
        <begin position="164"/>
        <end position="175"/>
    </location>
</feature>
<protein>
    <submittedName>
        <fullName evidence="8">Transcriptional regulatory protein DEP1</fullName>
    </submittedName>
</protein>
<dbReference type="Proteomes" id="UP000326565">
    <property type="component" value="Unassembled WGS sequence"/>
</dbReference>
<dbReference type="Pfam" id="PF08598">
    <property type="entry name" value="Sds3"/>
    <property type="match status" value="1"/>
</dbReference>
<feature type="compositionally biased region" description="Acidic residues" evidence="7">
    <location>
        <begin position="212"/>
        <end position="221"/>
    </location>
</feature>
<feature type="compositionally biased region" description="Polar residues" evidence="7">
    <location>
        <begin position="122"/>
        <end position="132"/>
    </location>
</feature>
<feature type="region of interest" description="Disordered" evidence="7">
    <location>
        <begin position="1"/>
        <end position="292"/>
    </location>
</feature>
<feature type="region of interest" description="Disordered" evidence="7">
    <location>
        <begin position="481"/>
        <end position="504"/>
    </location>
</feature>
<evidence type="ECO:0000256" key="1">
    <source>
        <dbReference type="ARBA" id="ARBA00004123"/>
    </source>
</evidence>
<feature type="compositionally biased region" description="Basic and acidic residues" evidence="7">
    <location>
        <begin position="60"/>
        <end position="69"/>
    </location>
</feature>
<dbReference type="GO" id="GO:0005654">
    <property type="term" value="C:nucleoplasm"/>
    <property type="evidence" value="ECO:0007669"/>
    <property type="project" value="UniProtKB-ARBA"/>
</dbReference>
<evidence type="ECO:0000256" key="2">
    <source>
        <dbReference type="ARBA" id="ARBA00022491"/>
    </source>
</evidence>